<evidence type="ECO:0000313" key="8">
    <source>
        <dbReference type="EMBL" id="MBB3934480.1"/>
    </source>
</evidence>
<dbReference type="PROSITE" id="PS50109">
    <property type="entry name" value="HIS_KIN"/>
    <property type="match status" value="1"/>
</dbReference>
<dbReference type="InterPro" id="IPR036097">
    <property type="entry name" value="HisK_dim/P_sf"/>
</dbReference>
<feature type="transmembrane region" description="Helical" evidence="6">
    <location>
        <begin position="73"/>
        <end position="93"/>
    </location>
</feature>
<dbReference type="SMART" id="SM00387">
    <property type="entry name" value="HATPase_c"/>
    <property type="match status" value="1"/>
</dbReference>
<dbReference type="Proteomes" id="UP000531216">
    <property type="component" value="Unassembled WGS sequence"/>
</dbReference>
<dbReference type="GO" id="GO:0000155">
    <property type="term" value="F:phosphorelay sensor kinase activity"/>
    <property type="evidence" value="ECO:0007669"/>
    <property type="project" value="InterPro"/>
</dbReference>
<evidence type="ECO:0000259" key="7">
    <source>
        <dbReference type="PROSITE" id="PS50109"/>
    </source>
</evidence>
<feature type="domain" description="Histidine kinase" evidence="7">
    <location>
        <begin position="310"/>
        <end position="529"/>
    </location>
</feature>
<evidence type="ECO:0000256" key="2">
    <source>
        <dbReference type="ARBA" id="ARBA00012438"/>
    </source>
</evidence>
<dbReference type="PANTHER" id="PTHR43047">
    <property type="entry name" value="TWO-COMPONENT HISTIDINE PROTEIN KINASE"/>
    <property type="match status" value="1"/>
</dbReference>
<dbReference type="InterPro" id="IPR003661">
    <property type="entry name" value="HisK_dim/P_dom"/>
</dbReference>
<evidence type="ECO:0000256" key="5">
    <source>
        <dbReference type="ARBA" id="ARBA00022777"/>
    </source>
</evidence>
<dbReference type="InterPro" id="IPR036890">
    <property type="entry name" value="HATPase_C_sf"/>
</dbReference>
<proteinExistence type="predicted"/>
<dbReference type="Gene3D" id="3.30.565.10">
    <property type="entry name" value="Histidine kinase-like ATPase, C-terminal domain"/>
    <property type="match status" value="1"/>
</dbReference>
<comment type="catalytic activity">
    <reaction evidence="1">
        <text>ATP + protein L-histidine = ADP + protein N-phospho-L-histidine.</text>
        <dbReference type="EC" id="2.7.13.3"/>
    </reaction>
</comment>
<keyword evidence="9" id="KW-1185">Reference proteome</keyword>
<feature type="transmembrane region" description="Helical" evidence="6">
    <location>
        <begin position="100"/>
        <end position="117"/>
    </location>
</feature>
<evidence type="ECO:0000313" key="9">
    <source>
        <dbReference type="Proteomes" id="UP000531216"/>
    </source>
</evidence>
<dbReference type="PRINTS" id="PR00344">
    <property type="entry name" value="BCTRLSENSOR"/>
</dbReference>
<accession>A0A7W6BTN8</accession>
<keyword evidence="6" id="KW-0812">Transmembrane</keyword>
<reference evidence="8 9" key="1">
    <citation type="submission" date="2020-08" db="EMBL/GenBank/DDBJ databases">
        <title>Genomic Encyclopedia of Type Strains, Phase IV (KMG-IV): sequencing the most valuable type-strain genomes for metagenomic binning, comparative biology and taxonomic classification.</title>
        <authorList>
            <person name="Goeker M."/>
        </authorList>
    </citation>
    <scope>NUCLEOTIDE SEQUENCE [LARGE SCALE GENOMIC DNA]</scope>
    <source>
        <strain evidence="8 9">DSM 25024</strain>
    </source>
</reference>
<keyword evidence="4 8" id="KW-0808">Transferase</keyword>
<comment type="caution">
    <text evidence="8">The sequence shown here is derived from an EMBL/GenBank/DDBJ whole genome shotgun (WGS) entry which is preliminary data.</text>
</comment>
<dbReference type="CDD" id="cd00082">
    <property type="entry name" value="HisKA"/>
    <property type="match status" value="1"/>
</dbReference>
<dbReference type="GO" id="GO:0009927">
    <property type="term" value="F:histidine phosphotransfer kinase activity"/>
    <property type="evidence" value="ECO:0007669"/>
    <property type="project" value="TreeGrafter"/>
</dbReference>
<dbReference type="OrthoDB" id="9801651at2"/>
<dbReference type="InterPro" id="IPR003594">
    <property type="entry name" value="HATPase_dom"/>
</dbReference>
<dbReference type="SUPFAM" id="SSF55874">
    <property type="entry name" value="ATPase domain of HSP90 chaperone/DNA topoisomerase II/histidine kinase"/>
    <property type="match status" value="1"/>
</dbReference>
<dbReference type="SUPFAM" id="SSF47384">
    <property type="entry name" value="Homodimeric domain of signal transducing histidine kinase"/>
    <property type="match status" value="1"/>
</dbReference>
<organism evidence="8 9">
    <name type="scientific">Aureimonas phyllosphaerae</name>
    <dbReference type="NCBI Taxonomy" id="1166078"/>
    <lineage>
        <taxon>Bacteria</taxon>
        <taxon>Pseudomonadati</taxon>
        <taxon>Pseudomonadota</taxon>
        <taxon>Alphaproteobacteria</taxon>
        <taxon>Hyphomicrobiales</taxon>
        <taxon>Aurantimonadaceae</taxon>
        <taxon>Aureimonas</taxon>
    </lineage>
</organism>
<evidence type="ECO:0000256" key="4">
    <source>
        <dbReference type="ARBA" id="ARBA00022679"/>
    </source>
</evidence>
<dbReference type="Pfam" id="PF00512">
    <property type="entry name" value="HisKA"/>
    <property type="match status" value="1"/>
</dbReference>
<dbReference type="PANTHER" id="PTHR43047:SF63">
    <property type="entry name" value="HISTIDINE KINASE"/>
    <property type="match status" value="1"/>
</dbReference>
<sequence>MTQSRNSRDTGRSADFGSGLAAGLDRMAEMVGATGGASPLPRVVRRLAAGMIASGLGIAVLSPLTLVMPVGTLILPVLLGVAVVCLALAAALIARMDLDLVLAGLHLAASVLVGILALSLDSLWPLALIAVGPIEAWTAGARLRARLMMPAMLAAFGLTGFLSLHGMGPAGQGFAGYTVALPLCASYATFVFCRRAFGRRGATATEGDTDLLAVVAADAAADSFVSQLHLLDRIAYLRGLDDLRAGSDARMLSLRLRVSGETFRAATLRLEPVREGTGVLVAVRIREPGALCAPPAASAVDARQAAFIATVSHELRTPLNAIVGFADMLDQELCGRFSDPRQKEYVGLIRRSSEHLVGVVNGLLDVSQIEAGRYELQLQDFSLSDVVEAAAEMVRGEADRKGLRLVVRAPAAGESVTADGHACRQILVNLLCNAVKFTDRGTVCLTAAQDPDFLTFTVSDTGIGIAEADIGRLAQPFVQLSQGATRRYQGTGLGLSLVKGLAELHHGTLHIRSQPDLGTTVTVRIPTDCADRIQADRTHSENIVALTDARKKTNTLRQDAQARRSA</sequence>
<dbReference type="InterPro" id="IPR004358">
    <property type="entry name" value="Sig_transdc_His_kin-like_C"/>
</dbReference>
<dbReference type="EC" id="2.7.13.3" evidence="2"/>
<keyword evidence="6" id="KW-0472">Membrane</keyword>
<evidence type="ECO:0000256" key="1">
    <source>
        <dbReference type="ARBA" id="ARBA00000085"/>
    </source>
</evidence>
<feature type="transmembrane region" description="Helical" evidence="6">
    <location>
        <begin position="47"/>
        <end position="67"/>
    </location>
</feature>
<dbReference type="RefSeq" id="WP_090958258.1">
    <property type="nucleotide sequence ID" value="NZ_FOOA01000001.1"/>
</dbReference>
<protein>
    <recommendedName>
        <fullName evidence="2">histidine kinase</fullName>
        <ecNumber evidence="2">2.7.13.3</ecNumber>
    </recommendedName>
</protein>
<dbReference type="Gene3D" id="1.10.287.130">
    <property type="match status" value="1"/>
</dbReference>
<feature type="transmembrane region" description="Helical" evidence="6">
    <location>
        <begin position="174"/>
        <end position="193"/>
    </location>
</feature>
<dbReference type="GO" id="GO:0005886">
    <property type="term" value="C:plasma membrane"/>
    <property type="evidence" value="ECO:0007669"/>
    <property type="project" value="TreeGrafter"/>
</dbReference>
<dbReference type="InterPro" id="IPR005467">
    <property type="entry name" value="His_kinase_dom"/>
</dbReference>
<keyword evidence="6" id="KW-1133">Transmembrane helix</keyword>
<gene>
    <name evidence="8" type="ORF">GGR05_000591</name>
</gene>
<dbReference type="EMBL" id="JACIDO010000001">
    <property type="protein sequence ID" value="MBB3934480.1"/>
    <property type="molecule type" value="Genomic_DNA"/>
</dbReference>
<dbReference type="SMART" id="SM00388">
    <property type="entry name" value="HisKA"/>
    <property type="match status" value="1"/>
</dbReference>
<dbReference type="Pfam" id="PF02518">
    <property type="entry name" value="HATPase_c"/>
    <property type="match status" value="1"/>
</dbReference>
<evidence type="ECO:0000256" key="3">
    <source>
        <dbReference type="ARBA" id="ARBA00022553"/>
    </source>
</evidence>
<name>A0A7W6BTN8_9HYPH</name>
<dbReference type="AlphaFoldDB" id="A0A7W6BTN8"/>
<keyword evidence="5 8" id="KW-0418">Kinase</keyword>
<keyword evidence="3" id="KW-0597">Phosphoprotein</keyword>
<dbReference type="CDD" id="cd16922">
    <property type="entry name" value="HATPase_EvgS-ArcB-TorS-like"/>
    <property type="match status" value="1"/>
</dbReference>
<evidence type="ECO:0000256" key="6">
    <source>
        <dbReference type="SAM" id="Phobius"/>
    </source>
</evidence>
<feature type="transmembrane region" description="Helical" evidence="6">
    <location>
        <begin position="147"/>
        <end position="168"/>
    </location>
</feature>